<dbReference type="AlphaFoldDB" id="A0A1X7A950"/>
<dbReference type="EMBL" id="FWFJ01000055">
    <property type="protein sequence ID" value="SLN73173.1"/>
    <property type="molecule type" value="Genomic_DNA"/>
</dbReference>
<feature type="transmembrane region" description="Helical" evidence="1">
    <location>
        <begin position="137"/>
        <end position="156"/>
    </location>
</feature>
<dbReference type="Proteomes" id="UP000194012">
    <property type="component" value="Unassembled WGS sequence"/>
</dbReference>
<keyword evidence="1" id="KW-0472">Membrane</keyword>
<feature type="transmembrane region" description="Helical" evidence="1">
    <location>
        <begin position="6"/>
        <end position="27"/>
    </location>
</feature>
<feature type="transmembrane region" description="Helical" evidence="1">
    <location>
        <begin position="108"/>
        <end position="131"/>
    </location>
</feature>
<protein>
    <submittedName>
        <fullName evidence="2">Uncharacterized protein</fullName>
    </submittedName>
</protein>
<keyword evidence="1" id="KW-0812">Transmembrane</keyword>
<feature type="transmembrane region" description="Helical" evidence="1">
    <location>
        <begin position="177"/>
        <end position="200"/>
    </location>
</feature>
<evidence type="ECO:0000313" key="3">
    <source>
        <dbReference type="Proteomes" id="UP000194012"/>
    </source>
</evidence>
<accession>A0A1X7A950</accession>
<keyword evidence="3" id="KW-1185">Reference proteome</keyword>
<feature type="transmembrane region" description="Helical" evidence="1">
    <location>
        <begin position="212"/>
        <end position="231"/>
    </location>
</feature>
<evidence type="ECO:0000313" key="2">
    <source>
        <dbReference type="EMBL" id="SLN73173.1"/>
    </source>
</evidence>
<evidence type="ECO:0000256" key="1">
    <source>
        <dbReference type="SAM" id="Phobius"/>
    </source>
</evidence>
<dbReference type="RefSeq" id="WP_139838209.1">
    <property type="nucleotide sequence ID" value="NZ_FWFJ01000055.1"/>
</dbReference>
<reference evidence="3" key="1">
    <citation type="submission" date="2017-03" db="EMBL/GenBank/DDBJ databases">
        <authorList>
            <person name="Rodrigo-Torres L."/>
            <person name="Arahal R.D."/>
            <person name="Lucena T."/>
        </authorList>
    </citation>
    <scope>NUCLEOTIDE SEQUENCE [LARGE SCALE GENOMIC DNA]</scope>
    <source>
        <strain evidence="3">CECT 8370</strain>
    </source>
</reference>
<gene>
    <name evidence="2" type="ORF">ROG8370_03584</name>
</gene>
<organism evidence="2 3">
    <name type="scientific">Roseovarius gaetbuli</name>
    <dbReference type="NCBI Taxonomy" id="1356575"/>
    <lineage>
        <taxon>Bacteria</taxon>
        <taxon>Pseudomonadati</taxon>
        <taxon>Pseudomonadota</taxon>
        <taxon>Alphaproteobacteria</taxon>
        <taxon>Rhodobacterales</taxon>
        <taxon>Roseobacteraceae</taxon>
        <taxon>Roseovarius</taxon>
    </lineage>
</organism>
<dbReference type="OrthoDB" id="8218084at2"/>
<keyword evidence="1" id="KW-1133">Transmembrane helix</keyword>
<proteinExistence type="predicted"/>
<sequence length="244" mass="26116">MLSDFFLAYVHFFAVLLPVLALAIIALGAARARLEGADLGWALILSATILGLWYAVAMRLSEADVFNVPATLMDPPVVLMFLFGGAGLLWALARLTERGRLISDQVDLGTLAAFQIPRAMGGVFLIGWALGVIPWQFALPAGLGDIWAGVAGYQAWRAVRAGAADARRKVVEANVIGMADFGVAVLTGIMTSEGFLHLMAHDTPNIINLHPLAMFPGFFVPLFLAFHLVSLSKLRRSSSNTALA</sequence>
<name>A0A1X7A950_9RHOB</name>
<feature type="transmembrane region" description="Helical" evidence="1">
    <location>
        <begin position="39"/>
        <end position="57"/>
    </location>
</feature>
<feature type="transmembrane region" description="Helical" evidence="1">
    <location>
        <begin position="77"/>
        <end position="96"/>
    </location>
</feature>